<dbReference type="PANTHER" id="PTHR11926">
    <property type="entry name" value="GLUCOSYL/GLUCURONOSYL TRANSFERASES"/>
    <property type="match status" value="1"/>
</dbReference>
<evidence type="ECO:0008006" key="6">
    <source>
        <dbReference type="Google" id="ProtNLM"/>
    </source>
</evidence>
<accession>A0ABC8TR73</accession>
<dbReference type="PANTHER" id="PTHR11926:SF774">
    <property type="entry name" value="UDP-GLYCOSYLTRANSFERASE 85A1-RELATED"/>
    <property type="match status" value="1"/>
</dbReference>
<evidence type="ECO:0000313" key="5">
    <source>
        <dbReference type="Proteomes" id="UP001642360"/>
    </source>
</evidence>
<reference evidence="4 5" key="1">
    <citation type="submission" date="2024-02" db="EMBL/GenBank/DDBJ databases">
        <authorList>
            <person name="Vignale AGUSTIN F."/>
            <person name="Sosa J E."/>
            <person name="Modenutti C."/>
        </authorList>
    </citation>
    <scope>NUCLEOTIDE SEQUENCE [LARGE SCALE GENOMIC DNA]</scope>
</reference>
<keyword evidence="2 3" id="KW-0808">Transferase</keyword>
<protein>
    <recommendedName>
        <fullName evidence="6">UDP-glycosyltransferase</fullName>
    </recommendedName>
</protein>
<dbReference type="InterPro" id="IPR002213">
    <property type="entry name" value="UDP_glucos_trans"/>
</dbReference>
<dbReference type="Gene3D" id="3.40.50.2000">
    <property type="entry name" value="Glycogen Phosphorylase B"/>
    <property type="match status" value="1"/>
</dbReference>
<dbReference type="CDD" id="cd03784">
    <property type="entry name" value="GT1_Gtf-like"/>
    <property type="match status" value="1"/>
</dbReference>
<comment type="caution">
    <text evidence="4">The sequence shown here is derived from an EMBL/GenBank/DDBJ whole genome shotgun (WGS) entry which is preliminary data.</text>
</comment>
<evidence type="ECO:0000256" key="2">
    <source>
        <dbReference type="ARBA" id="ARBA00022679"/>
    </source>
</evidence>
<comment type="similarity">
    <text evidence="1 3">Belongs to the UDP-glycosyltransferase family.</text>
</comment>
<dbReference type="AlphaFoldDB" id="A0ABC8TR73"/>
<dbReference type="SUPFAM" id="SSF53756">
    <property type="entry name" value="UDP-Glycosyltransferase/glycogen phosphorylase"/>
    <property type="match status" value="1"/>
</dbReference>
<dbReference type="GO" id="GO:0016757">
    <property type="term" value="F:glycosyltransferase activity"/>
    <property type="evidence" value="ECO:0007669"/>
    <property type="project" value="UniProtKB-KW"/>
</dbReference>
<sequence>MTPNQTIEFAWGLANSNQNFLWIIRSDLVIGDLTVFPPEFVEEIKDRGLLARWCPQEKVLNHPAIGGFLTHCGWNSTLESISAGVPMICWPFFGDQQTNCWFCCTQWGIGMEIENDATRNKIESVVRELMNGERGKEMKNKALDWKQKAEEAGTGSAYVILEKMINQVLLTQKT</sequence>
<evidence type="ECO:0000256" key="1">
    <source>
        <dbReference type="ARBA" id="ARBA00009995"/>
    </source>
</evidence>
<keyword evidence="5" id="KW-1185">Reference proteome</keyword>
<name>A0ABC8TR73_9AQUA</name>
<organism evidence="4 5">
    <name type="scientific">Ilex paraguariensis</name>
    <name type="common">yerba mate</name>
    <dbReference type="NCBI Taxonomy" id="185542"/>
    <lineage>
        <taxon>Eukaryota</taxon>
        <taxon>Viridiplantae</taxon>
        <taxon>Streptophyta</taxon>
        <taxon>Embryophyta</taxon>
        <taxon>Tracheophyta</taxon>
        <taxon>Spermatophyta</taxon>
        <taxon>Magnoliopsida</taxon>
        <taxon>eudicotyledons</taxon>
        <taxon>Gunneridae</taxon>
        <taxon>Pentapetalae</taxon>
        <taxon>asterids</taxon>
        <taxon>campanulids</taxon>
        <taxon>Aquifoliales</taxon>
        <taxon>Aquifoliaceae</taxon>
        <taxon>Ilex</taxon>
    </lineage>
</organism>
<dbReference type="EMBL" id="CAUOFW020005880">
    <property type="protein sequence ID" value="CAK9171975.1"/>
    <property type="molecule type" value="Genomic_DNA"/>
</dbReference>
<evidence type="ECO:0000313" key="4">
    <source>
        <dbReference type="EMBL" id="CAK9171975.1"/>
    </source>
</evidence>
<keyword evidence="3" id="KW-0328">Glycosyltransferase</keyword>
<proteinExistence type="inferred from homology"/>
<dbReference type="InterPro" id="IPR035595">
    <property type="entry name" value="UDP_glycos_trans_CS"/>
</dbReference>
<dbReference type="Proteomes" id="UP001642360">
    <property type="component" value="Unassembled WGS sequence"/>
</dbReference>
<dbReference type="FunFam" id="3.40.50.2000:FF:000056">
    <property type="entry name" value="Glycosyltransferase"/>
    <property type="match status" value="1"/>
</dbReference>
<evidence type="ECO:0000256" key="3">
    <source>
        <dbReference type="RuleBase" id="RU003718"/>
    </source>
</evidence>
<dbReference type="Pfam" id="PF00201">
    <property type="entry name" value="UDPGT"/>
    <property type="match status" value="1"/>
</dbReference>
<gene>
    <name evidence="4" type="ORF">ILEXP_LOCUS41603</name>
</gene>
<dbReference type="PROSITE" id="PS00375">
    <property type="entry name" value="UDPGT"/>
    <property type="match status" value="1"/>
</dbReference>